<dbReference type="Proteomes" id="UP000017090">
    <property type="component" value="Unassembled WGS sequence"/>
</dbReference>
<dbReference type="PATRIC" id="fig|1111454.3.peg.660"/>
<dbReference type="EMBL" id="AWXA01000010">
    <property type="protein sequence ID" value="ERT61268.1"/>
    <property type="molecule type" value="Genomic_DNA"/>
</dbReference>
<comment type="caution">
    <text evidence="1">The sequence shown here is derived from an EMBL/GenBank/DDBJ whole genome shotgun (WGS) entry which is preliminary data.</text>
</comment>
<protein>
    <submittedName>
        <fullName evidence="1">Uncharacterized protein</fullName>
    </submittedName>
</protein>
<reference evidence="1 2" key="1">
    <citation type="submission" date="2013-09" db="EMBL/GenBank/DDBJ databases">
        <authorList>
            <person name="Durkin A.S."/>
            <person name="Haft D.R."/>
            <person name="McCorrison J."/>
            <person name="Torralba M."/>
            <person name="Gillis M."/>
            <person name="Haft D.H."/>
            <person name="Methe B."/>
            <person name="Sutton G."/>
            <person name="Nelson K.E."/>
        </authorList>
    </citation>
    <scope>NUCLEOTIDE SEQUENCE [LARGE SCALE GENOMIC DNA]</scope>
    <source>
        <strain evidence="1 2">BV3C16-1</strain>
    </source>
</reference>
<sequence length="49" mass="5394">MLAYYALIKLKMLPSTLFSLPENEKAFVIAAMKIHSGKEAAAINKIKKG</sequence>
<name>U7US33_9FIRM</name>
<evidence type="ECO:0000313" key="2">
    <source>
        <dbReference type="Proteomes" id="UP000017090"/>
    </source>
</evidence>
<gene>
    <name evidence="1" type="ORF">HMPREF1250_0165</name>
</gene>
<dbReference type="STRING" id="1111454.HMPREF1250_0165"/>
<proteinExistence type="predicted"/>
<keyword evidence="2" id="KW-1185">Reference proteome</keyword>
<evidence type="ECO:0000313" key="1">
    <source>
        <dbReference type="EMBL" id="ERT61268.1"/>
    </source>
</evidence>
<organism evidence="1 2">
    <name type="scientific">Megasphaera vaginalis</name>
    <name type="common">ex Srinivasan et al. 2021</name>
    <dbReference type="NCBI Taxonomy" id="1111454"/>
    <lineage>
        <taxon>Bacteria</taxon>
        <taxon>Bacillati</taxon>
        <taxon>Bacillota</taxon>
        <taxon>Negativicutes</taxon>
        <taxon>Veillonellales</taxon>
        <taxon>Veillonellaceae</taxon>
        <taxon>Megasphaera</taxon>
    </lineage>
</organism>
<accession>U7US33</accession>
<dbReference type="AlphaFoldDB" id="U7US33"/>